<evidence type="ECO:0000256" key="3">
    <source>
        <dbReference type="SAM" id="Phobius"/>
    </source>
</evidence>
<proteinExistence type="predicted"/>
<keyword evidence="3" id="KW-0812">Transmembrane</keyword>
<evidence type="ECO:0000256" key="1">
    <source>
        <dbReference type="SAM" id="Coils"/>
    </source>
</evidence>
<feature type="transmembrane region" description="Helical" evidence="3">
    <location>
        <begin position="249"/>
        <end position="267"/>
    </location>
</feature>
<dbReference type="InterPro" id="IPR025645">
    <property type="entry name" value="DUF4349"/>
</dbReference>
<evidence type="ECO:0000313" key="6">
    <source>
        <dbReference type="Proteomes" id="UP000831768"/>
    </source>
</evidence>
<evidence type="ECO:0000256" key="2">
    <source>
        <dbReference type="SAM" id="MobiDB-lite"/>
    </source>
</evidence>
<gene>
    <name evidence="5" type="ORF">MW046_11215</name>
</gene>
<feature type="region of interest" description="Disordered" evidence="2">
    <location>
        <begin position="1"/>
        <end position="48"/>
    </location>
</feature>
<keyword evidence="6" id="KW-1185">Reference proteome</keyword>
<keyword evidence="3" id="KW-1133">Transmembrane helix</keyword>
<keyword evidence="3" id="KW-0472">Membrane</keyword>
<accession>A0A8U0A096</accession>
<dbReference type="Pfam" id="PF14257">
    <property type="entry name" value="DUF4349"/>
    <property type="match status" value="1"/>
</dbReference>
<dbReference type="AlphaFoldDB" id="A0A8U0A096"/>
<keyword evidence="1" id="KW-0175">Coiled coil</keyword>
<protein>
    <submittedName>
        <fullName evidence="5">DUF4349 domain-containing protein</fullName>
    </submittedName>
</protein>
<name>A0A8U0A096_9EURY</name>
<sequence>MLTGCFGTDLAGIESDDSGEPSLERQGGAPSSEDQRASGDSAETNPPVQRAVIRNGTVHSQVPDFDSARQNLTAVIREQGGYVSDSTEYTSGSTETRHTNGRIVYRVPAKNFTVALDRVKREGEVIRSHTNTTDVTDRIADLDARLKNLRAQRNRTRTLYEQANDTEDVLAVGERLSSVQERIERLEARQQALEDRVSYATLTVRLEEPVPTDDAPRAWYETGVVDAFLGSVGGVVVAARALLVGTAYALPYLIAFGLPLVGLGVLLRRWRD</sequence>
<feature type="domain" description="DUF4349" evidence="4">
    <location>
        <begin position="50"/>
        <end position="262"/>
    </location>
</feature>
<reference evidence="5" key="1">
    <citation type="submission" date="2022-04" db="EMBL/GenBank/DDBJ databases">
        <title>Halocatena sp. nov., isolated from a salt lake.</title>
        <authorList>
            <person name="Cui H.-L."/>
        </authorList>
    </citation>
    <scope>NUCLEOTIDE SEQUENCE</scope>
    <source>
        <strain evidence="5">AD-1</strain>
    </source>
</reference>
<dbReference type="RefSeq" id="WP_247993191.1">
    <property type="nucleotide sequence ID" value="NZ_CP096019.1"/>
</dbReference>
<feature type="coiled-coil region" evidence="1">
    <location>
        <begin position="132"/>
        <end position="196"/>
    </location>
</feature>
<dbReference type="Proteomes" id="UP000831768">
    <property type="component" value="Chromosome"/>
</dbReference>
<evidence type="ECO:0000259" key="4">
    <source>
        <dbReference type="Pfam" id="PF14257"/>
    </source>
</evidence>
<dbReference type="EMBL" id="CP096019">
    <property type="protein sequence ID" value="UPM42520.1"/>
    <property type="molecule type" value="Genomic_DNA"/>
</dbReference>
<dbReference type="KEGG" id="haad:MW046_11215"/>
<organism evidence="5 6">
    <name type="scientific">Halocatena salina</name>
    <dbReference type="NCBI Taxonomy" id="2934340"/>
    <lineage>
        <taxon>Archaea</taxon>
        <taxon>Methanobacteriati</taxon>
        <taxon>Methanobacteriota</taxon>
        <taxon>Stenosarchaea group</taxon>
        <taxon>Halobacteria</taxon>
        <taxon>Halobacteriales</taxon>
        <taxon>Natronomonadaceae</taxon>
        <taxon>Halocatena</taxon>
    </lineage>
</organism>
<dbReference type="GeneID" id="71928624"/>
<evidence type="ECO:0000313" key="5">
    <source>
        <dbReference type="EMBL" id="UPM42520.1"/>
    </source>
</evidence>